<reference evidence="13 14" key="1">
    <citation type="submission" date="2016-10" db="EMBL/GenBank/DDBJ databases">
        <authorList>
            <person name="de Groot N.N."/>
        </authorList>
    </citation>
    <scope>NUCLEOTIDE SEQUENCE [LARGE SCALE GENOMIC DNA]</scope>
    <source>
        <strain evidence="13 14">DSM 19548</strain>
    </source>
</reference>
<dbReference type="SMART" id="SM00091">
    <property type="entry name" value="PAS"/>
    <property type="match status" value="3"/>
</dbReference>
<dbReference type="InterPro" id="IPR001610">
    <property type="entry name" value="PAC"/>
</dbReference>
<keyword evidence="5" id="KW-0547">Nucleotide-binding</keyword>
<dbReference type="InterPro" id="IPR003594">
    <property type="entry name" value="HATPase_dom"/>
</dbReference>
<dbReference type="Gene3D" id="3.40.50.2300">
    <property type="match status" value="1"/>
</dbReference>
<evidence type="ECO:0000256" key="5">
    <source>
        <dbReference type="ARBA" id="ARBA00022741"/>
    </source>
</evidence>
<dbReference type="AlphaFoldDB" id="A0A1I1GC49"/>
<dbReference type="SUPFAM" id="SSF47384">
    <property type="entry name" value="Homodimeric domain of signal transducing histidine kinase"/>
    <property type="match status" value="1"/>
</dbReference>
<dbReference type="SMART" id="SM00388">
    <property type="entry name" value="HisKA"/>
    <property type="match status" value="1"/>
</dbReference>
<dbReference type="RefSeq" id="WP_093359839.1">
    <property type="nucleotide sequence ID" value="NZ_FOLG01000002.1"/>
</dbReference>
<dbReference type="Gene3D" id="3.30.565.10">
    <property type="entry name" value="Histidine kinase-like ATPase, C-terminal domain"/>
    <property type="match status" value="1"/>
</dbReference>
<dbReference type="SUPFAM" id="SSF55874">
    <property type="entry name" value="ATPase domain of HSP90 chaperone/DNA topoisomerase II/histidine kinase"/>
    <property type="match status" value="1"/>
</dbReference>
<dbReference type="PRINTS" id="PR00344">
    <property type="entry name" value="BCTRLSENSOR"/>
</dbReference>
<dbReference type="PROSITE" id="PS50109">
    <property type="entry name" value="HIS_KIN"/>
    <property type="match status" value="1"/>
</dbReference>
<dbReference type="InterPro" id="IPR035965">
    <property type="entry name" value="PAS-like_dom_sf"/>
</dbReference>
<evidence type="ECO:0000256" key="2">
    <source>
        <dbReference type="ARBA" id="ARBA00012438"/>
    </source>
</evidence>
<organism evidence="13 14">
    <name type="scientific">Tropicimonas isoalkanivorans</name>
    <dbReference type="NCBI Taxonomy" id="441112"/>
    <lineage>
        <taxon>Bacteria</taxon>
        <taxon>Pseudomonadati</taxon>
        <taxon>Pseudomonadota</taxon>
        <taxon>Alphaproteobacteria</taxon>
        <taxon>Rhodobacterales</taxon>
        <taxon>Roseobacteraceae</taxon>
        <taxon>Tropicimonas</taxon>
    </lineage>
</organism>
<proteinExistence type="predicted"/>
<evidence type="ECO:0000259" key="11">
    <source>
        <dbReference type="PROSITE" id="PS50110"/>
    </source>
</evidence>
<protein>
    <recommendedName>
        <fullName evidence="2">histidine kinase</fullName>
        <ecNumber evidence="2">2.7.13.3</ecNumber>
    </recommendedName>
</protein>
<dbReference type="InterPro" id="IPR003661">
    <property type="entry name" value="HisK_dim/P_dom"/>
</dbReference>
<feature type="domain" description="Response regulatory" evidence="11">
    <location>
        <begin position="616"/>
        <end position="732"/>
    </location>
</feature>
<evidence type="ECO:0000256" key="4">
    <source>
        <dbReference type="ARBA" id="ARBA00022679"/>
    </source>
</evidence>
<dbReference type="InterPro" id="IPR000014">
    <property type="entry name" value="PAS"/>
</dbReference>
<dbReference type="NCBIfam" id="TIGR00229">
    <property type="entry name" value="sensory_box"/>
    <property type="match status" value="2"/>
</dbReference>
<dbReference type="InterPro" id="IPR004358">
    <property type="entry name" value="Sig_transdc_His_kin-like_C"/>
</dbReference>
<dbReference type="PROSITE" id="PS50110">
    <property type="entry name" value="RESPONSE_REGULATORY"/>
    <property type="match status" value="1"/>
</dbReference>
<dbReference type="InterPro" id="IPR036890">
    <property type="entry name" value="HATPase_C_sf"/>
</dbReference>
<dbReference type="InterPro" id="IPR000700">
    <property type="entry name" value="PAS-assoc_C"/>
</dbReference>
<evidence type="ECO:0000256" key="7">
    <source>
        <dbReference type="ARBA" id="ARBA00022840"/>
    </source>
</evidence>
<dbReference type="Pfam" id="PF02518">
    <property type="entry name" value="HATPase_c"/>
    <property type="match status" value="1"/>
</dbReference>
<dbReference type="Pfam" id="PF00512">
    <property type="entry name" value="HisKA"/>
    <property type="match status" value="1"/>
</dbReference>
<dbReference type="Gene3D" id="1.10.287.130">
    <property type="match status" value="1"/>
</dbReference>
<gene>
    <name evidence="13" type="ORF">SAMN04488094_102499</name>
</gene>
<keyword evidence="3 9" id="KW-0597">Phosphoprotein</keyword>
<accession>A0A1I1GC49</accession>
<dbReference type="CDD" id="cd00082">
    <property type="entry name" value="HisKA"/>
    <property type="match status" value="1"/>
</dbReference>
<keyword evidence="7" id="KW-0067">ATP-binding</keyword>
<dbReference type="PROSITE" id="PS50113">
    <property type="entry name" value="PAC"/>
    <property type="match status" value="1"/>
</dbReference>
<evidence type="ECO:0000256" key="8">
    <source>
        <dbReference type="ARBA" id="ARBA00023012"/>
    </source>
</evidence>
<feature type="modified residue" description="4-aspartylphosphate" evidence="9">
    <location>
        <position position="665"/>
    </location>
</feature>
<dbReference type="Proteomes" id="UP000198728">
    <property type="component" value="Unassembled WGS sequence"/>
</dbReference>
<evidence type="ECO:0000256" key="1">
    <source>
        <dbReference type="ARBA" id="ARBA00000085"/>
    </source>
</evidence>
<keyword evidence="4" id="KW-0808">Transferase</keyword>
<evidence type="ECO:0000259" key="12">
    <source>
        <dbReference type="PROSITE" id="PS50113"/>
    </source>
</evidence>
<dbReference type="SMART" id="SM00448">
    <property type="entry name" value="REC"/>
    <property type="match status" value="1"/>
</dbReference>
<dbReference type="Pfam" id="PF00072">
    <property type="entry name" value="Response_reg"/>
    <property type="match status" value="1"/>
</dbReference>
<feature type="domain" description="PAC" evidence="12">
    <location>
        <begin position="316"/>
        <end position="366"/>
    </location>
</feature>
<dbReference type="Pfam" id="PF13426">
    <property type="entry name" value="PAS_9"/>
    <property type="match status" value="1"/>
</dbReference>
<dbReference type="CDD" id="cd00130">
    <property type="entry name" value="PAS"/>
    <property type="match status" value="1"/>
</dbReference>
<evidence type="ECO:0000256" key="6">
    <source>
        <dbReference type="ARBA" id="ARBA00022777"/>
    </source>
</evidence>
<dbReference type="InterPro" id="IPR005467">
    <property type="entry name" value="His_kinase_dom"/>
</dbReference>
<dbReference type="PANTHER" id="PTHR43065:SF10">
    <property type="entry name" value="PEROXIDE STRESS-ACTIVATED HISTIDINE KINASE MAK3"/>
    <property type="match status" value="1"/>
</dbReference>
<dbReference type="OrthoDB" id="9796100at2"/>
<dbReference type="SUPFAM" id="SSF52172">
    <property type="entry name" value="CheY-like"/>
    <property type="match status" value="1"/>
</dbReference>
<dbReference type="Gene3D" id="3.30.450.20">
    <property type="entry name" value="PAS domain"/>
    <property type="match status" value="2"/>
</dbReference>
<comment type="catalytic activity">
    <reaction evidence="1">
        <text>ATP + protein L-histidine = ADP + protein N-phospho-L-histidine.</text>
        <dbReference type="EC" id="2.7.13.3"/>
    </reaction>
</comment>
<evidence type="ECO:0000313" key="13">
    <source>
        <dbReference type="EMBL" id="SFC08996.1"/>
    </source>
</evidence>
<dbReference type="InterPro" id="IPR036097">
    <property type="entry name" value="HisK_dim/P_sf"/>
</dbReference>
<evidence type="ECO:0000256" key="3">
    <source>
        <dbReference type="ARBA" id="ARBA00022553"/>
    </source>
</evidence>
<feature type="domain" description="Histidine kinase" evidence="10">
    <location>
        <begin position="386"/>
        <end position="599"/>
    </location>
</feature>
<dbReference type="SUPFAM" id="SSF55785">
    <property type="entry name" value="PYP-like sensor domain (PAS domain)"/>
    <property type="match status" value="2"/>
</dbReference>
<name>A0A1I1GC49_9RHOB</name>
<sequence>MNQFRATPEDPDQASTSPLAEAMDALSEGMAVFDAERRLVFRNDRFGEMLAPIGDMLSPGLRWEDMLQACVAGGVYADAKDRDLEWRANIGGDSGGAVEIVQSDERLYSVRYTATASGGFVILRKDVTDFRRDSRSLQENEALLRTILDTNPMPVVMSRVRDGRIVYRSPAARALFGDTTDVHEHYDNPADREDYVRLLRRAGRVDDHRMVFRTADGTRIPMSCNGRLTQYCGETCVVSTLIDLREFAARDAIIRKVVENCPAPILMNDAESGRVLFRSPEIDKIFGPEENTRNFYVNPADRAGFLEALHTHGQVTDYKARFHRADGQPFWAAISARLISYEGRDVIVSYSRDITEQLDLEVDLSRRRERMFQNEKISALGGLLANISHALNNPLSVVVGHALMLREDSDDPEVVRQATRIGEAAERCSDIVRTYLTMTRQEPVDLQPSDLNDVVTTALDVVHHGFAEDGQAVTCRFAPDLPRVLVDSDQMAQVVINLLQNARAAIAEAGGGGAITIETSHDARAGSVRIAVEDQGPGISQDIAGKIFDPFFTTRGVGNGKGIGLTWCHRVVQTHNGRISLDPAHRNGARFVIEIPALEASGDSGGPPIEQDRAARILVIDDERDVADLNGEILERIGYNVTVAYSGADAIDAIATQDFDCILSDLSMPDIDGRRLFEHIRRNKANLLDKTGFVTGDTMGRASQTFLLESGRPYLEKPVAPKELRAFVAEILERGGKG</sequence>
<dbReference type="GO" id="GO:0005524">
    <property type="term" value="F:ATP binding"/>
    <property type="evidence" value="ECO:0007669"/>
    <property type="project" value="UniProtKB-KW"/>
</dbReference>
<evidence type="ECO:0000259" key="10">
    <source>
        <dbReference type="PROSITE" id="PS50109"/>
    </source>
</evidence>
<dbReference type="InterPro" id="IPR011006">
    <property type="entry name" value="CheY-like_superfamily"/>
</dbReference>
<keyword evidence="14" id="KW-1185">Reference proteome</keyword>
<dbReference type="EC" id="2.7.13.3" evidence="2"/>
<dbReference type="Pfam" id="PF12860">
    <property type="entry name" value="PAS_7"/>
    <property type="match status" value="1"/>
</dbReference>
<keyword evidence="6" id="KW-0418">Kinase</keyword>
<dbReference type="Pfam" id="PF13188">
    <property type="entry name" value="PAS_8"/>
    <property type="match status" value="1"/>
</dbReference>
<dbReference type="PANTHER" id="PTHR43065">
    <property type="entry name" value="SENSOR HISTIDINE KINASE"/>
    <property type="match status" value="1"/>
</dbReference>
<evidence type="ECO:0000256" key="9">
    <source>
        <dbReference type="PROSITE-ProRule" id="PRU00169"/>
    </source>
</evidence>
<dbReference type="STRING" id="441112.SAMN04488094_102499"/>
<dbReference type="InterPro" id="IPR001789">
    <property type="entry name" value="Sig_transdc_resp-reg_receiver"/>
</dbReference>
<dbReference type="SMART" id="SM00086">
    <property type="entry name" value="PAC"/>
    <property type="match status" value="1"/>
</dbReference>
<dbReference type="SMART" id="SM00387">
    <property type="entry name" value="HATPase_c"/>
    <property type="match status" value="1"/>
</dbReference>
<dbReference type="GO" id="GO:0000155">
    <property type="term" value="F:phosphorelay sensor kinase activity"/>
    <property type="evidence" value="ECO:0007669"/>
    <property type="project" value="InterPro"/>
</dbReference>
<keyword evidence="8" id="KW-0902">Two-component regulatory system</keyword>
<dbReference type="EMBL" id="FOLG01000002">
    <property type="protein sequence ID" value="SFC08996.1"/>
    <property type="molecule type" value="Genomic_DNA"/>
</dbReference>
<evidence type="ECO:0000313" key="14">
    <source>
        <dbReference type="Proteomes" id="UP000198728"/>
    </source>
</evidence>